<dbReference type="SUPFAM" id="SSF54631">
    <property type="entry name" value="CBS-domain pair"/>
    <property type="match status" value="1"/>
</dbReference>
<evidence type="ECO:0000256" key="2">
    <source>
        <dbReference type="ARBA" id="ARBA00022692"/>
    </source>
</evidence>
<gene>
    <name evidence="12" type="ORF">IAC51_02110</name>
</gene>
<feature type="transmembrane region" description="Helical" evidence="9">
    <location>
        <begin position="56"/>
        <end position="73"/>
    </location>
</feature>
<comment type="subcellular location">
    <subcellularLocation>
        <location evidence="1">Membrane</location>
        <topology evidence="1">Multi-pass membrane protein</topology>
    </subcellularLocation>
</comment>
<evidence type="ECO:0000256" key="6">
    <source>
        <dbReference type="ARBA" id="ARBA00023136"/>
    </source>
</evidence>
<evidence type="ECO:0000256" key="1">
    <source>
        <dbReference type="ARBA" id="ARBA00004141"/>
    </source>
</evidence>
<feature type="transmembrane region" description="Helical" evidence="9">
    <location>
        <begin position="6"/>
        <end position="27"/>
    </location>
</feature>
<feature type="transmembrane region" description="Helical" evidence="9">
    <location>
        <begin position="124"/>
        <end position="149"/>
    </location>
</feature>
<dbReference type="InterPro" id="IPR002550">
    <property type="entry name" value="CNNM"/>
</dbReference>
<dbReference type="Pfam" id="PF01595">
    <property type="entry name" value="CNNM"/>
    <property type="match status" value="1"/>
</dbReference>
<dbReference type="CDD" id="cd04590">
    <property type="entry name" value="CBS_pair_CorC_HlyC_assoc"/>
    <property type="match status" value="1"/>
</dbReference>
<keyword evidence="3" id="KW-0677">Repeat</keyword>
<reference evidence="12" key="1">
    <citation type="submission" date="2020-10" db="EMBL/GenBank/DDBJ databases">
        <authorList>
            <person name="Gilroy R."/>
        </authorList>
    </citation>
    <scope>NUCLEOTIDE SEQUENCE</scope>
    <source>
        <strain evidence="12">3924</strain>
    </source>
</reference>
<dbReference type="GO" id="GO:0005886">
    <property type="term" value="C:plasma membrane"/>
    <property type="evidence" value="ECO:0007669"/>
    <property type="project" value="TreeGrafter"/>
</dbReference>
<dbReference type="InterPro" id="IPR044751">
    <property type="entry name" value="Ion_transp-like_CBS"/>
</dbReference>
<dbReference type="InterPro" id="IPR046342">
    <property type="entry name" value="CBS_dom_sf"/>
</dbReference>
<protein>
    <submittedName>
        <fullName evidence="12">HlyC/CorC family transporter</fullName>
    </submittedName>
</protein>
<dbReference type="PANTHER" id="PTHR22777">
    <property type="entry name" value="HEMOLYSIN-RELATED"/>
    <property type="match status" value="1"/>
</dbReference>
<keyword evidence="6 8" id="KW-0472">Membrane</keyword>
<dbReference type="GO" id="GO:0050660">
    <property type="term" value="F:flavin adenine dinucleotide binding"/>
    <property type="evidence" value="ECO:0007669"/>
    <property type="project" value="InterPro"/>
</dbReference>
<keyword evidence="5 7" id="KW-0129">CBS domain</keyword>
<dbReference type="SUPFAM" id="SSF56176">
    <property type="entry name" value="FAD-binding/transporter-associated domain-like"/>
    <property type="match status" value="1"/>
</dbReference>
<evidence type="ECO:0000256" key="7">
    <source>
        <dbReference type="PROSITE-ProRule" id="PRU00703"/>
    </source>
</evidence>
<dbReference type="EMBL" id="JADIMV010000040">
    <property type="protein sequence ID" value="MBO8439423.1"/>
    <property type="molecule type" value="Genomic_DNA"/>
</dbReference>
<dbReference type="PROSITE" id="PS51846">
    <property type="entry name" value="CNNM"/>
    <property type="match status" value="1"/>
</dbReference>
<feature type="domain" description="CNNM transmembrane" evidence="11">
    <location>
        <begin position="1"/>
        <end position="193"/>
    </location>
</feature>
<dbReference type="InterPro" id="IPR016169">
    <property type="entry name" value="FAD-bd_PCMH_sub2"/>
</dbReference>
<feature type="transmembrane region" description="Helical" evidence="9">
    <location>
        <begin position="93"/>
        <end position="112"/>
    </location>
</feature>
<evidence type="ECO:0000259" key="11">
    <source>
        <dbReference type="PROSITE" id="PS51846"/>
    </source>
</evidence>
<evidence type="ECO:0000313" key="13">
    <source>
        <dbReference type="Proteomes" id="UP000712007"/>
    </source>
</evidence>
<proteinExistence type="predicted"/>
<dbReference type="InterPro" id="IPR005170">
    <property type="entry name" value="Transptr-assoc_dom"/>
</dbReference>
<organism evidence="12 13">
    <name type="scientific">Candidatus Aphodosoma intestinipullorum</name>
    <dbReference type="NCBI Taxonomy" id="2840674"/>
    <lineage>
        <taxon>Bacteria</taxon>
        <taxon>Pseudomonadati</taxon>
        <taxon>Bacteroidota</taxon>
        <taxon>Bacteroidia</taxon>
        <taxon>Bacteroidales</taxon>
        <taxon>Candidatus Aphodosoma</taxon>
    </lineage>
</organism>
<accession>A0A940IDM7</accession>
<feature type="domain" description="CBS" evidence="10">
    <location>
        <begin position="273"/>
        <end position="330"/>
    </location>
</feature>
<comment type="caution">
    <text evidence="12">The sequence shown here is derived from an EMBL/GenBank/DDBJ whole genome shotgun (WGS) entry which is preliminary data.</text>
</comment>
<sequence>MDAYSIIIISLILSAFFSGMEIAFVSSNKLRMELDRKNNGVSSRLIDFFYRHSEQYISTMLVGNNIVLVIYGIKMAELLDPVFASFIHNNFAVSLMQTICATIIVLITGEFLPKTIFKANPNLWLRIFAPVLAVFYVILYPITILATFLSRLILSIFKAYSPKSGQQSLNKADLDYLINETLESHESDVEIENDVKLFQNALDFSSVKIRDCIVPRTEIIALPEEGTTLDDLKNTFVSTGYSKILIYRDTIDNIIGYFHAANIFKQPDNWRELLLKMPIVPETMAANKLMDIFMQEKKSIAVVVDEFGGTAGIVTLEDIMEEIFGEIEDEHDNREYTAKQINEHEYVLSGRLEIDAANSQFELGIPESDNYITVAGYILYHYQKFPKLNETIRIDNFTFKVLAAHNNRIDLVKLTK</sequence>
<dbReference type="SMART" id="SM01091">
    <property type="entry name" value="CorC_HlyC"/>
    <property type="match status" value="1"/>
</dbReference>
<dbReference type="PROSITE" id="PS51371">
    <property type="entry name" value="CBS"/>
    <property type="match status" value="1"/>
</dbReference>
<dbReference type="Pfam" id="PF00571">
    <property type="entry name" value="CBS"/>
    <property type="match status" value="1"/>
</dbReference>
<evidence type="ECO:0000256" key="8">
    <source>
        <dbReference type="PROSITE-ProRule" id="PRU01193"/>
    </source>
</evidence>
<evidence type="ECO:0000256" key="5">
    <source>
        <dbReference type="ARBA" id="ARBA00023122"/>
    </source>
</evidence>
<keyword evidence="2 8" id="KW-0812">Transmembrane</keyword>
<dbReference type="PANTHER" id="PTHR22777:SF17">
    <property type="entry name" value="UPF0053 PROTEIN SLL0260"/>
    <property type="match status" value="1"/>
</dbReference>
<evidence type="ECO:0000256" key="3">
    <source>
        <dbReference type="ARBA" id="ARBA00022737"/>
    </source>
</evidence>
<name>A0A940IDM7_9BACT</name>
<dbReference type="AlphaFoldDB" id="A0A940IDM7"/>
<evidence type="ECO:0000256" key="9">
    <source>
        <dbReference type="SAM" id="Phobius"/>
    </source>
</evidence>
<keyword evidence="4 8" id="KW-1133">Transmembrane helix</keyword>
<dbReference type="InterPro" id="IPR000644">
    <property type="entry name" value="CBS_dom"/>
</dbReference>
<evidence type="ECO:0000259" key="10">
    <source>
        <dbReference type="PROSITE" id="PS51371"/>
    </source>
</evidence>
<dbReference type="InterPro" id="IPR036318">
    <property type="entry name" value="FAD-bd_PCMH-like_sf"/>
</dbReference>
<evidence type="ECO:0000256" key="4">
    <source>
        <dbReference type="ARBA" id="ARBA00022989"/>
    </source>
</evidence>
<dbReference type="Pfam" id="PF03471">
    <property type="entry name" value="CorC_HlyC"/>
    <property type="match status" value="1"/>
</dbReference>
<evidence type="ECO:0000313" key="12">
    <source>
        <dbReference type="EMBL" id="MBO8439423.1"/>
    </source>
</evidence>
<dbReference type="Gene3D" id="3.30.465.10">
    <property type="match status" value="1"/>
</dbReference>
<dbReference type="Proteomes" id="UP000712007">
    <property type="component" value="Unassembled WGS sequence"/>
</dbReference>
<dbReference type="Gene3D" id="3.10.580.10">
    <property type="entry name" value="CBS-domain"/>
    <property type="match status" value="1"/>
</dbReference>
<reference evidence="12" key="2">
    <citation type="journal article" date="2021" name="PeerJ">
        <title>Extensive microbial diversity within the chicken gut microbiome revealed by metagenomics and culture.</title>
        <authorList>
            <person name="Gilroy R."/>
            <person name="Ravi A."/>
            <person name="Getino M."/>
            <person name="Pursley I."/>
            <person name="Horton D.L."/>
            <person name="Alikhan N.F."/>
            <person name="Baker D."/>
            <person name="Gharbi K."/>
            <person name="Hall N."/>
            <person name="Watson M."/>
            <person name="Adriaenssens E.M."/>
            <person name="Foster-Nyarko E."/>
            <person name="Jarju S."/>
            <person name="Secka A."/>
            <person name="Antonio M."/>
            <person name="Oren A."/>
            <person name="Chaudhuri R.R."/>
            <person name="La Ragione R."/>
            <person name="Hildebrand F."/>
            <person name="Pallen M.J."/>
        </authorList>
    </citation>
    <scope>NUCLEOTIDE SEQUENCE</scope>
    <source>
        <strain evidence="12">3924</strain>
    </source>
</reference>